<evidence type="ECO:0000313" key="1">
    <source>
        <dbReference type="EMBL" id="MCD7464066.1"/>
    </source>
</evidence>
<accession>A0ABS8SYD3</accession>
<organism evidence="1 2">
    <name type="scientific">Datura stramonium</name>
    <name type="common">Jimsonweed</name>
    <name type="synonym">Common thornapple</name>
    <dbReference type="NCBI Taxonomy" id="4076"/>
    <lineage>
        <taxon>Eukaryota</taxon>
        <taxon>Viridiplantae</taxon>
        <taxon>Streptophyta</taxon>
        <taxon>Embryophyta</taxon>
        <taxon>Tracheophyta</taxon>
        <taxon>Spermatophyta</taxon>
        <taxon>Magnoliopsida</taxon>
        <taxon>eudicotyledons</taxon>
        <taxon>Gunneridae</taxon>
        <taxon>Pentapetalae</taxon>
        <taxon>asterids</taxon>
        <taxon>lamiids</taxon>
        <taxon>Solanales</taxon>
        <taxon>Solanaceae</taxon>
        <taxon>Solanoideae</taxon>
        <taxon>Datureae</taxon>
        <taxon>Datura</taxon>
    </lineage>
</organism>
<name>A0ABS8SYD3_DATST</name>
<dbReference type="Proteomes" id="UP000823775">
    <property type="component" value="Unassembled WGS sequence"/>
</dbReference>
<evidence type="ECO:0000313" key="2">
    <source>
        <dbReference type="Proteomes" id="UP000823775"/>
    </source>
</evidence>
<gene>
    <name evidence="1" type="ORF">HAX54_051996</name>
</gene>
<sequence length="118" mass="13310">QRKNSKKQQQLASKASKKVMKTTWGETFDEELEVEDGENDNLALMTRSYTDSDSDSTEKAENNKLKKTVSSLKAELITIKEGKSSSSEIIINNQGFLEAEITSLKEQLCKEKKKTLSF</sequence>
<comment type="caution">
    <text evidence="1">The sequence shown here is derived from an EMBL/GenBank/DDBJ whole genome shotgun (WGS) entry which is preliminary data.</text>
</comment>
<protein>
    <submittedName>
        <fullName evidence="1">Uncharacterized protein</fullName>
    </submittedName>
</protein>
<reference evidence="1 2" key="1">
    <citation type="journal article" date="2021" name="BMC Genomics">
        <title>Datura genome reveals duplications of psychoactive alkaloid biosynthetic genes and high mutation rate following tissue culture.</title>
        <authorList>
            <person name="Rajewski A."/>
            <person name="Carter-House D."/>
            <person name="Stajich J."/>
            <person name="Litt A."/>
        </authorList>
    </citation>
    <scope>NUCLEOTIDE SEQUENCE [LARGE SCALE GENOMIC DNA]</scope>
    <source>
        <strain evidence="1">AR-01</strain>
    </source>
</reference>
<keyword evidence="2" id="KW-1185">Reference proteome</keyword>
<proteinExistence type="predicted"/>
<dbReference type="EMBL" id="JACEIK010000935">
    <property type="protein sequence ID" value="MCD7464066.1"/>
    <property type="molecule type" value="Genomic_DNA"/>
</dbReference>
<feature type="non-terminal residue" evidence="1">
    <location>
        <position position="118"/>
    </location>
</feature>
<feature type="non-terminal residue" evidence="1">
    <location>
        <position position="1"/>
    </location>
</feature>